<feature type="region of interest" description="Disordered" evidence="1">
    <location>
        <begin position="1"/>
        <end position="140"/>
    </location>
</feature>
<dbReference type="AlphaFoldDB" id="A0A0C2YY13"/>
<dbReference type="HOGENOM" id="CLU_943947_0_0_1"/>
<feature type="compositionally biased region" description="Basic and acidic residues" evidence="1">
    <location>
        <begin position="107"/>
        <end position="121"/>
    </location>
</feature>
<proteinExistence type="predicted"/>
<feature type="region of interest" description="Disordered" evidence="1">
    <location>
        <begin position="245"/>
        <end position="272"/>
    </location>
</feature>
<dbReference type="OrthoDB" id="10261563at2759"/>
<dbReference type="EMBL" id="KN831771">
    <property type="protein sequence ID" value="KIM45852.1"/>
    <property type="molecule type" value="Genomic_DNA"/>
</dbReference>
<dbReference type="STRING" id="686832.A0A0C2YY13"/>
<organism evidence="3 4">
    <name type="scientific">Hebeloma cylindrosporum</name>
    <dbReference type="NCBI Taxonomy" id="76867"/>
    <lineage>
        <taxon>Eukaryota</taxon>
        <taxon>Fungi</taxon>
        <taxon>Dikarya</taxon>
        <taxon>Basidiomycota</taxon>
        <taxon>Agaricomycotina</taxon>
        <taxon>Agaricomycetes</taxon>
        <taxon>Agaricomycetidae</taxon>
        <taxon>Agaricales</taxon>
        <taxon>Agaricineae</taxon>
        <taxon>Hymenogastraceae</taxon>
        <taxon>Hebeloma</taxon>
    </lineage>
</organism>
<evidence type="ECO:0000313" key="3">
    <source>
        <dbReference type="EMBL" id="KIM45852.1"/>
    </source>
</evidence>
<sequence>MSRHPPIGADSTREEAMDLKPRKSTKRSKRTAEPSESITNTTEATVNVTPVEDEPSLEDRLKEKARKKQARVRVAKVVEGEVPEAPKKSKKRKHQSGENVDQSQGEDLSKSENDHIPEEPPKKKHKNRTEFSDPRVDATLNNQSRKALEYVFTLMNRPSKWKFNKARQNWVIRNVWASDAISDIYFPLVVKYLNTVQGGSREKLKETCESYLKIQESSDMNEDPTNKALAPKALPTTVETLAGTKPTPGPLIASNPTPNSTNTDTTTPLITPTTTPALVEFRRTRARILLDTLTKTS</sequence>
<reference evidence="3 4" key="1">
    <citation type="submission" date="2014-04" db="EMBL/GenBank/DDBJ databases">
        <authorList>
            <consortium name="DOE Joint Genome Institute"/>
            <person name="Kuo A."/>
            <person name="Gay G."/>
            <person name="Dore J."/>
            <person name="Kohler A."/>
            <person name="Nagy L.G."/>
            <person name="Floudas D."/>
            <person name="Copeland A."/>
            <person name="Barry K.W."/>
            <person name="Cichocki N."/>
            <person name="Veneault-Fourrey C."/>
            <person name="LaButti K."/>
            <person name="Lindquist E.A."/>
            <person name="Lipzen A."/>
            <person name="Lundell T."/>
            <person name="Morin E."/>
            <person name="Murat C."/>
            <person name="Sun H."/>
            <person name="Tunlid A."/>
            <person name="Henrissat B."/>
            <person name="Grigoriev I.V."/>
            <person name="Hibbett D.S."/>
            <person name="Martin F."/>
            <person name="Nordberg H.P."/>
            <person name="Cantor M.N."/>
            <person name="Hua S.X."/>
        </authorList>
    </citation>
    <scope>NUCLEOTIDE SEQUENCE [LARGE SCALE GENOMIC DNA]</scope>
    <source>
        <strain evidence="4">h7</strain>
    </source>
</reference>
<dbReference type="PANTHER" id="PTHR22306">
    <property type="entry name" value="CHROMOSOME 7 OPEN READING FRAME 50"/>
    <property type="match status" value="1"/>
</dbReference>
<feature type="compositionally biased region" description="Polar residues" evidence="1">
    <location>
        <begin position="34"/>
        <end position="48"/>
    </location>
</feature>
<feature type="compositionally biased region" description="Basic and acidic residues" evidence="1">
    <location>
        <begin position="76"/>
        <end position="87"/>
    </location>
</feature>
<reference evidence="4" key="2">
    <citation type="submission" date="2015-01" db="EMBL/GenBank/DDBJ databases">
        <title>Evolutionary Origins and Diversification of the Mycorrhizal Mutualists.</title>
        <authorList>
            <consortium name="DOE Joint Genome Institute"/>
            <consortium name="Mycorrhizal Genomics Consortium"/>
            <person name="Kohler A."/>
            <person name="Kuo A."/>
            <person name="Nagy L.G."/>
            <person name="Floudas D."/>
            <person name="Copeland A."/>
            <person name="Barry K.W."/>
            <person name="Cichocki N."/>
            <person name="Veneault-Fourrey C."/>
            <person name="LaButti K."/>
            <person name="Lindquist E.A."/>
            <person name="Lipzen A."/>
            <person name="Lundell T."/>
            <person name="Morin E."/>
            <person name="Murat C."/>
            <person name="Riley R."/>
            <person name="Ohm R."/>
            <person name="Sun H."/>
            <person name="Tunlid A."/>
            <person name="Henrissat B."/>
            <person name="Grigoriev I.V."/>
            <person name="Hibbett D.S."/>
            <person name="Martin F."/>
        </authorList>
    </citation>
    <scope>NUCLEOTIDE SEQUENCE [LARGE SCALE GENOMIC DNA]</scope>
    <source>
        <strain evidence="4">h7</strain>
    </source>
</reference>
<dbReference type="Proteomes" id="UP000053424">
    <property type="component" value="Unassembled WGS sequence"/>
</dbReference>
<keyword evidence="4" id="KW-1185">Reference proteome</keyword>
<feature type="compositionally biased region" description="Polar residues" evidence="1">
    <location>
        <begin position="97"/>
        <end position="106"/>
    </location>
</feature>
<feature type="compositionally biased region" description="Basic and acidic residues" evidence="1">
    <location>
        <begin position="11"/>
        <end position="21"/>
    </location>
</feature>
<dbReference type="Pfam" id="PF10180">
    <property type="entry name" value="WKF"/>
    <property type="match status" value="1"/>
</dbReference>
<evidence type="ECO:0000259" key="2">
    <source>
        <dbReference type="Pfam" id="PF10180"/>
    </source>
</evidence>
<evidence type="ECO:0000313" key="4">
    <source>
        <dbReference type="Proteomes" id="UP000053424"/>
    </source>
</evidence>
<feature type="compositionally biased region" description="Basic residues" evidence="1">
    <location>
        <begin position="63"/>
        <end position="74"/>
    </location>
</feature>
<dbReference type="InterPro" id="IPR019327">
    <property type="entry name" value="WKF"/>
</dbReference>
<accession>A0A0C2YY13</accession>
<name>A0A0C2YY13_HEBCY</name>
<feature type="domain" description="WKF" evidence="2">
    <location>
        <begin position="150"/>
        <end position="210"/>
    </location>
</feature>
<feature type="compositionally biased region" description="Low complexity" evidence="1">
    <location>
        <begin position="255"/>
        <end position="272"/>
    </location>
</feature>
<dbReference type="PANTHER" id="PTHR22306:SF2">
    <property type="entry name" value="CHROMOSOME 7 OPEN READING FRAME 50"/>
    <property type="match status" value="1"/>
</dbReference>
<gene>
    <name evidence="3" type="ORF">M413DRAFT_295420</name>
</gene>
<protein>
    <recommendedName>
        <fullName evidence="2">WKF domain-containing protein</fullName>
    </recommendedName>
</protein>
<evidence type="ECO:0000256" key="1">
    <source>
        <dbReference type="SAM" id="MobiDB-lite"/>
    </source>
</evidence>